<dbReference type="AlphaFoldDB" id="A0A1W1E1Q9"/>
<evidence type="ECO:0000313" key="1">
    <source>
        <dbReference type="EMBL" id="SFV87869.1"/>
    </source>
</evidence>
<reference evidence="1" key="1">
    <citation type="submission" date="2016-10" db="EMBL/GenBank/DDBJ databases">
        <authorList>
            <person name="de Groot N.N."/>
        </authorList>
    </citation>
    <scope>NUCLEOTIDE SEQUENCE</scope>
</reference>
<accession>A0A1W1E1Q9</accession>
<sequence>MRFFISLNKPSTAFSPNLAPGFDAGVKKVNLNLSRRFSLRSCVSKPNKNSNIGPPRIALGSFGLPAKPMAILPPSIALTLSRIFSAALKPSQGVMAFSIPGNFLINRPPEAIINASLSTRAPLSSTTVLPSSSKLVTLLATWRTFIRLKKLSNGTTISFLSAAPDGTQIKLGI</sequence>
<name>A0A1W1E1Q9_9ZZZZ</name>
<proteinExistence type="predicted"/>
<protein>
    <submittedName>
        <fullName evidence="1">Uncharacterized protein</fullName>
    </submittedName>
</protein>
<gene>
    <name evidence="1" type="ORF">MNB_SUP05-SYMBIONT-5-672</name>
</gene>
<dbReference type="EMBL" id="FPHZ01000098">
    <property type="protein sequence ID" value="SFV87869.1"/>
    <property type="molecule type" value="Genomic_DNA"/>
</dbReference>
<organism evidence="1">
    <name type="scientific">hydrothermal vent metagenome</name>
    <dbReference type="NCBI Taxonomy" id="652676"/>
    <lineage>
        <taxon>unclassified sequences</taxon>
        <taxon>metagenomes</taxon>
        <taxon>ecological metagenomes</taxon>
    </lineage>
</organism>